<evidence type="ECO:0000313" key="1">
    <source>
        <dbReference type="EMBL" id="ACK67509.1"/>
    </source>
</evidence>
<dbReference type="STRING" id="41431.PCC8801_3544"/>
<proteinExistence type="predicted"/>
<name>B7K1G7_RIPO1</name>
<protein>
    <recommendedName>
        <fullName evidence="3">DDE transposase family protein</fullName>
    </recommendedName>
</protein>
<accession>B7K1G7</accession>
<reference evidence="2" key="1">
    <citation type="journal article" date="2011" name="MBio">
        <title>Novel metabolic attributes of the genus Cyanothece, comprising a group of unicellular nitrogen-fixing Cyanobacteria.</title>
        <authorList>
            <person name="Bandyopadhyay A."/>
            <person name="Elvitigala T."/>
            <person name="Welsh E."/>
            <person name="Stockel J."/>
            <person name="Liberton M."/>
            <person name="Min H."/>
            <person name="Sherman L.A."/>
            <person name="Pakrasi H.B."/>
        </authorList>
    </citation>
    <scope>NUCLEOTIDE SEQUENCE [LARGE SCALE GENOMIC DNA]</scope>
    <source>
        <strain evidence="2">PCC 8801</strain>
    </source>
</reference>
<keyword evidence="2" id="KW-1185">Reference proteome</keyword>
<evidence type="ECO:0008006" key="3">
    <source>
        <dbReference type="Google" id="ProtNLM"/>
    </source>
</evidence>
<dbReference type="eggNOG" id="ENOG5032ZMI">
    <property type="taxonomic scope" value="Bacteria"/>
</dbReference>
<dbReference type="Proteomes" id="UP000008204">
    <property type="component" value="Chromosome"/>
</dbReference>
<dbReference type="EMBL" id="CP001287">
    <property type="protein sequence ID" value="ACK67509.1"/>
    <property type="molecule type" value="Genomic_DNA"/>
</dbReference>
<sequence>MMSQKFYIVKNTEGYCQILSVNIDHQKPSEATQFWGPFNSQDEAINRRVGLIRSGKCKPK</sequence>
<dbReference type="OrthoDB" id="573957at2"/>
<organism evidence="1 2">
    <name type="scientific">Rippkaea orientalis (strain PCC 8801 / RF-1)</name>
    <name type="common">Cyanothece sp. (strain PCC 8801)</name>
    <dbReference type="NCBI Taxonomy" id="41431"/>
    <lineage>
        <taxon>Bacteria</taxon>
        <taxon>Bacillati</taxon>
        <taxon>Cyanobacteriota</taxon>
        <taxon>Cyanophyceae</taxon>
        <taxon>Oscillatoriophycideae</taxon>
        <taxon>Chroococcales</taxon>
        <taxon>Aphanothecaceae</taxon>
        <taxon>Rippkaea</taxon>
        <taxon>Rippkaea orientalis</taxon>
    </lineage>
</organism>
<dbReference type="AlphaFoldDB" id="B7K1G7"/>
<dbReference type="KEGG" id="cyp:PCC8801_3544"/>
<dbReference type="RefSeq" id="WP_012596767.1">
    <property type="nucleotide sequence ID" value="NC_011726.1"/>
</dbReference>
<gene>
    <name evidence="1" type="ordered locus">PCC8801_3544</name>
</gene>
<dbReference type="HOGENOM" id="CLU_188954_0_0_3"/>
<evidence type="ECO:0000313" key="2">
    <source>
        <dbReference type="Proteomes" id="UP000008204"/>
    </source>
</evidence>